<dbReference type="PANTHER" id="PTHR43784:SF2">
    <property type="entry name" value="GDSL-LIKE LIPASE_ACYLHYDROLASE, PUTATIVE (AFU_ORTHOLOGUE AFUA_2G00820)-RELATED"/>
    <property type="match status" value="1"/>
</dbReference>
<evidence type="ECO:0000313" key="2">
    <source>
        <dbReference type="EMBL" id="KAB2592584.1"/>
    </source>
</evidence>
<dbReference type="RefSeq" id="WP_151510136.1">
    <property type="nucleotide sequence ID" value="NZ_VYUA01000007.1"/>
</dbReference>
<dbReference type="EMBL" id="VYUA01000007">
    <property type="protein sequence ID" value="KAB2592584.1"/>
    <property type="molecule type" value="Genomic_DNA"/>
</dbReference>
<keyword evidence="3" id="KW-1185">Reference proteome</keyword>
<evidence type="ECO:0000313" key="3">
    <source>
        <dbReference type="Proteomes" id="UP000326907"/>
    </source>
</evidence>
<name>A0A5N5F2G7_9ACTN</name>
<evidence type="ECO:0000259" key="1">
    <source>
        <dbReference type="Pfam" id="PF13472"/>
    </source>
</evidence>
<comment type="caution">
    <text evidence="2">The sequence shown here is derived from an EMBL/GenBank/DDBJ whole genome shotgun (WGS) entry which is preliminary data.</text>
</comment>
<dbReference type="Proteomes" id="UP000326907">
    <property type="component" value="Unassembled WGS sequence"/>
</dbReference>
<dbReference type="SUPFAM" id="SSF52266">
    <property type="entry name" value="SGNH hydrolase"/>
    <property type="match status" value="1"/>
</dbReference>
<organism evidence="2 3">
    <name type="scientific">Streptomyces arboris</name>
    <dbReference type="NCBI Taxonomy" id="2600619"/>
    <lineage>
        <taxon>Bacteria</taxon>
        <taxon>Bacillati</taxon>
        <taxon>Actinomycetota</taxon>
        <taxon>Actinomycetes</taxon>
        <taxon>Kitasatosporales</taxon>
        <taxon>Streptomycetaceae</taxon>
        <taxon>Streptomyces</taxon>
    </lineage>
</organism>
<gene>
    <name evidence="2" type="ORF">F5983_10930</name>
</gene>
<reference evidence="2 3" key="1">
    <citation type="submission" date="2019-09" db="EMBL/GenBank/DDBJ databases">
        <authorList>
            <person name="Liu P."/>
        </authorList>
    </citation>
    <scope>NUCLEOTIDE SEQUENCE [LARGE SCALE GENOMIC DNA]</scope>
    <source>
        <strain evidence="2 3">TRM68085</strain>
    </source>
</reference>
<dbReference type="InterPro" id="IPR013830">
    <property type="entry name" value="SGNH_hydro"/>
</dbReference>
<dbReference type="AlphaFoldDB" id="A0A5N5F2G7"/>
<proteinExistence type="predicted"/>
<dbReference type="PANTHER" id="PTHR43784">
    <property type="entry name" value="GDSL-LIKE LIPASE/ACYLHYDROLASE, PUTATIVE (AFU_ORTHOLOGUE AFUA_2G00820)-RELATED"/>
    <property type="match status" value="1"/>
</dbReference>
<dbReference type="InterPro" id="IPR053140">
    <property type="entry name" value="GDSL_Rv0518-like"/>
</dbReference>
<dbReference type="Pfam" id="PF13472">
    <property type="entry name" value="Lipase_GDSL_2"/>
    <property type="match status" value="1"/>
</dbReference>
<sequence>MSTFANTLDSNNWVATWAGPVARHPAAMEPIAQKTLRLRIEASVGGRAVRVVLTNEYGTSPLRIGAASIATVDQDGDEGQPAPLTFGGQSSIDVAVGAVALSNDVELSVDPGQHLFVKLYLPVETKPESAVLVQGPELPLSHPLAVALLDFERVELSSEGDFTDVTGLPGATPGVHLPFLSRVDVLAQADVSTVAVLGTTYTDGLDVWPDHLSRLWNTQPGQERFSIVNLSARGGSMSRGHAPSGREGVVTLFDREVLSLPGISHVIVSEARQDITTAGARSLNADGSRSESSDGEELPVTAESLKAAYRQLIAKAHVRGVKVLAATMPPFRGVPAPGYYSDEKDDLREEINTWILESGEFDGVIDIDALMRDPEDTRQYREQYRSANFYGPNPQGHAAIAASIDPAALQ</sequence>
<feature type="domain" description="SGNH hydrolase-type esterase" evidence="1">
    <location>
        <begin position="203"/>
        <end position="399"/>
    </location>
</feature>
<dbReference type="GO" id="GO:0016788">
    <property type="term" value="F:hydrolase activity, acting on ester bonds"/>
    <property type="evidence" value="ECO:0007669"/>
    <property type="project" value="InterPro"/>
</dbReference>
<dbReference type="InterPro" id="IPR036514">
    <property type="entry name" value="SGNH_hydro_sf"/>
</dbReference>
<protein>
    <recommendedName>
        <fullName evidence="1">SGNH hydrolase-type esterase domain-containing protein</fullName>
    </recommendedName>
</protein>
<accession>A0A5N5F2G7</accession>
<dbReference type="Gene3D" id="3.40.50.1110">
    <property type="entry name" value="SGNH hydrolase"/>
    <property type="match status" value="1"/>
</dbReference>